<dbReference type="GO" id="GO:0005886">
    <property type="term" value="C:plasma membrane"/>
    <property type="evidence" value="ECO:0007669"/>
    <property type="project" value="UniProtKB-SubCell"/>
</dbReference>
<feature type="domain" description="Prepilin type IV endopeptidase peptidase" evidence="7">
    <location>
        <begin position="13"/>
        <end position="118"/>
    </location>
</feature>
<accession>A0A918XYU3</accession>
<evidence type="ECO:0000313" key="8">
    <source>
        <dbReference type="EMBL" id="GHD63633.1"/>
    </source>
</evidence>
<dbReference type="Pfam" id="PF01478">
    <property type="entry name" value="Peptidase_A24"/>
    <property type="match status" value="1"/>
</dbReference>
<reference evidence="8" key="2">
    <citation type="submission" date="2020-09" db="EMBL/GenBank/DDBJ databases">
        <authorList>
            <person name="Sun Q."/>
            <person name="Kim S."/>
        </authorList>
    </citation>
    <scope>NUCLEOTIDE SEQUENCE</scope>
    <source>
        <strain evidence="8">KCTC 42651</strain>
    </source>
</reference>
<sequence>MTQSIFSPAFSFAIAALLVAAAVSDFRRFTIPNWIVLSLIVLWLSRLAVSAIAGTALLPMAVSALAALAVLAAGAFAFQHGWLGGGDVKLLAATVLWLPAGQAVGFLSLVALLGGALAAVVVAAARLLRPAVAGPDGSRPVAGLRLPYGVAIAGAGLLILFDLIRF</sequence>
<keyword evidence="3 6" id="KW-0812">Transmembrane</keyword>
<dbReference type="PANTHER" id="PTHR36506">
    <property type="entry name" value="PREFLAGELLIN PEPTIDASE"/>
    <property type="match status" value="1"/>
</dbReference>
<evidence type="ECO:0000313" key="9">
    <source>
        <dbReference type="Proteomes" id="UP000630353"/>
    </source>
</evidence>
<proteinExistence type="predicted"/>
<comment type="caution">
    <text evidence="8">The sequence shown here is derived from an EMBL/GenBank/DDBJ whole genome shotgun (WGS) entry which is preliminary data.</text>
</comment>
<dbReference type="PANTHER" id="PTHR36506:SF1">
    <property type="entry name" value="PREFLAGELLIN PEPTIDASE"/>
    <property type="match status" value="1"/>
</dbReference>
<protein>
    <submittedName>
        <fullName evidence="8">Pilus assembly protein CpaA</fullName>
    </submittedName>
</protein>
<keyword evidence="9" id="KW-1185">Reference proteome</keyword>
<name>A0A918XYU3_9PROT</name>
<dbReference type="Proteomes" id="UP000630353">
    <property type="component" value="Unassembled WGS sequence"/>
</dbReference>
<feature type="transmembrane region" description="Helical" evidence="6">
    <location>
        <begin position="31"/>
        <end position="49"/>
    </location>
</feature>
<evidence type="ECO:0000256" key="5">
    <source>
        <dbReference type="ARBA" id="ARBA00023136"/>
    </source>
</evidence>
<gene>
    <name evidence="8" type="primary">cpaA</name>
    <name evidence="8" type="ORF">GCM10017083_54150</name>
</gene>
<reference evidence="8" key="1">
    <citation type="journal article" date="2014" name="Int. J. Syst. Evol. Microbiol.">
        <title>Complete genome sequence of Corynebacterium casei LMG S-19264T (=DSM 44701T), isolated from a smear-ripened cheese.</title>
        <authorList>
            <consortium name="US DOE Joint Genome Institute (JGI-PGF)"/>
            <person name="Walter F."/>
            <person name="Albersmeier A."/>
            <person name="Kalinowski J."/>
            <person name="Ruckert C."/>
        </authorList>
    </citation>
    <scope>NUCLEOTIDE SEQUENCE</scope>
    <source>
        <strain evidence="8">KCTC 42651</strain>
    </source>
</reference>
<evidence type="ECO:0000259" key="7">
    <source>
        <dbReference type="Pfam" id="PF01478"/>
    </source>
</evidence>
<comment type="subcellular location">
    <subcellularLocation>
        <location evidence="1">Cell membrane</location>
        <topology evidence="1">Multi-pass membrane protein</topology>
    </subcellularLocation>
</comment>
<evidence type="ECO:0000256" key="6">
    <source>
        <dbReference type="SAM" id="Phobius"/>
    </source>
</evidence>
<organism evidence="8 9">
    <name type="scientific">Thalassobaculum fulvum</name>
    <dbReference type="NCBI Taxonomy" id="1633335"/>
    <lineage>
        <taxon>Bacteria</taxon>
        <taxon>Pseudomonadati</taxon>
        <taxon>Pseudomonadota</taxon>
        <taxon>Alphaproteobacteria</taxon>
        <taxon>Rhodospirillales</taxon>
        <taxon>Thalassobaculaceae</taxon>
        <taxon>Thalassobaculum</taxon>
    </lineage>
</organism>
<evidence type="ECO:0000256" key="2">
    <source>
        <dbReference type="ARBA" id="ARBA00022475"/>
    </source>
</evidence>
<evidence type="ECO:0000256" key="4">
    <source>
        <dbReference type="ARBA" id="ARBA00022989"/>
    </source>
</evidence>
<dbReference type="InterPro" id="IPR000045">
    <property type="entry name" value="Prepilin_IV_endopep_pep"/>
</dbReference>
<feature type="transmembrane region" description="Helical" evidence="6">
    <location>
        <begin position="61"/>
        <end position="83"/>
    </location>
</feature>
<keyword evidence="5 6" id="KW-0472">Membrane</keyword>
<dbReference type="AlphaFoldDB" id="A0A918XYU3"/>
<dbReference type="RefSeq" id="WP_189995666.1">
    <property type="nucleotide sequence ID" value="NZ_BMZS01000017.1"/>
</dbReference>
<evidence type="ECO:0000256" key="1">
    <source>
        <dbReference type="ARBA" id="ARBA00004651"/>
    </source>
</evidence>
<dbReference type="GO" id="GO:0004190">
    <property type="term" value="F:aspartic-type endopeptidase activity"/>
    <property type="evidence" value="ECO:0007669"/>
    <property type="project" value="InterPro"/>
</dbReference>
<feature type="transmembrane region" description="Helical" evidence="6">
    <location>
        <begin position="146"/>
        <end position="164"/>
    </location>
</feature>
<feature type="transmembrane region" description="Helical" evidence="6">
    <location>
        <begin position="103"/>
        <end position="125"/>
    </location>
</feature>
<keyword evidence="4 6" id="KW-1133">Transmembrane helix</keyword>
<dbReference type="InterPro" id="IPR052218">
    <property type="entry name" value="Preflagellin_Peptidase"/>
</dbReference>
<dbReference type="Gene3D" id="1.20.120.1220">
    <property type="match status" value="1"/>
</dbReference>
<dbReference type="EMBL" id="BMZS01000017">
    <property type="protein sequence ID" value="GHD63633.1"/>
    <property type="molecule type" value="Genomic_DNA"/>
</dbReference>
<keyword evidence="2" id="KW-1003">Cell membrane</keyword>
<evidence type="ECO:0000256" key="3">
    <source>
        <dbReference type="ARBA" id="ARBA00022692"/>
    </source>
</evidence>